<comment type="similarity">
    <text evidence="1">Belongs to the thioesterase family.</text>
</comment>
<evidence type="ECO:0000256" key="1">
    <source>
        <dbReference type="ARBA" id="ARBA00007169"/>
    </source>
</evidence>
<gene>
    <name evidence="4" type="ORF">M2283_009856</name>
</gene>
<dbReference type="InterPro" id="IPR020802">
    <property type="entry name" value="TesA-like"/>
</dbReference>
<dbReference type="PANTHER" id="PTHR11487:SF0">
    <property type="entry name" value="S-ACYL FATTY ACID SYNTHASE THIOESTERASE, MEDIUM CHAIN"/>
    <property type="match status" value="1"/>
</dbReference>
<name>A0ABT6M307_9ACTN</name>
<evidence type="ECO:0000259" key="3">
    <source>
        <dbReference type="SMART" id="SM00824"/>
    </source>
</evidence>
<dbReference type="EMBL" id="JARXVH010000035">
    <property type="protein sequence ID" value="MDH6222505.1"/>
    <property type="molecule type" value="Genomic_DNA"/>
</dbReference>
<evidence type="ECO:0000256" key="2">
    <source>
        <dbReference type="ARBA" id="ARBA00022801"/>
    </source>
</evidence>
<dbReference type="Gene3D" id="3.40.50.1820">
    <property type="entry name" value="alpha/beta hydrolase"/>
    <property type="match status" value="1"/>
</dbReference>
<dbReference type="InterPro" id="IPR029058">
    <property type="entry name" value="AB_hydrolase_fold"/>
</dbReference>
<keyword evidence="5" id="KW-1185">Reference proteome</keyword>
<dbReference type="Proteomes" id="UP001160499">
    <property type="component" value="Unassembled WGS sequence"/>
</dbReference>
<dbReference type="Pfam" id="PF00975">
    <property type="entry name" value="Thioesterase"/>
    <property type="match status" value="1"/>
</dbReference>
<protein>
    <submittedName>
        <fullName evidence="4">Pyochelin biosynthetic protein PchC</fullName>
    </submittedName>
</protein>
<dbReference type="PANTHER" id="PTHR11487">
    <property type="entry name" value="THIOESTERASE"/>
    <property type="match status" value="1"/>
</dbReference>
<dbReference type="InterPro" id="IPR001031">
    <property type="entry name" value="Thioesterase"/>
</dbReference>
<evidence type="ECO:0000313" key="4">
    <source>
        <dbReference type="EMBL" id="MDH6222505.1"/>
    </source>
</evidence>
<dbReference type="SMART" id="SM00824">
    <property type="entry name" value="PKS_TE"/>
    <property type="match status" value="1"/>
</dbReference>
<organism evidence="4 5">
    <name type="scientific">Streptomyces pseudovenezuelae</name>
    <dbReference type="NCBI Taxonomy" id="67350"/>
    <lineage>
        <taxon>Bacteria</taxon>
        <taxon>Bacillati</taxon>
        <taxon>Actinomycetota</taxon>
        <taxon>Actinomycetes</taxon>
        <taxon>Kitasatosporales</taxon>
        <taxon>Streptomycetaceae</taxon>
        <taxon>Streptomyces</taxon>
        <taxon>Streptomyces aurantiacus group</taxon>
    </lineage>
</organism>
<dbReference type="SUPFAM" id="SSF53474">
    <property type="entry name" value="alpha/beta-Hydrolases"/>
    <property type="match status" value="1"/>
</dbReference>
<dbReference type="RefSeq" id="WP_280883125.1">
    <property type="nucleotide sequence ID" value="NZ_JARXVH010000035.1"/>
</dbReference>
<proteinExistence type="inferred from homology"/>
<sequence length="266" mass="29053">MTGTTSGATGLAQQWLRGPRPRRRPRLRLVCFPHAGGSARFFYPWLRELPTGIELMAVQYPGRDDRLDEPLLDRMDQLADPLAEAVAEVADVPLVLFGHSMGASVAFEVARRLNRGSSGLVRHLFLSARPAPFSAAPALGPPRDDDTLVRELARLGGTDSALFDDPEIRATLLPAIRGDYRLIEGYRYRAGPPLSCATTAVVGSHDPEVPRRLAEGWQAATTGTFTLRVMQGGHFYLTERRSELVAYLLTALGMRSGHRGDPASTP</sequence>
<evidence type="ECO:0000313" key="5">
    <source>
        <dbReference type="Proteomes" id="UP001160499"/>
    </source>
</evidence>
<reference evidence="4 5" key="1">
    <citation type="submission" date="2023-04" db="EMBL/GenBank/DDBJ databases">
        <title>Forest soil microbial communities from Buena Vista Peninsula, Colon Province, Panama.</title>
        <authorList>
            <person name="Bouskill N."/>
        </authorList>
    </citation>
    <scope>NUCLEOTIDE SEQUENCE [LARGE SCALE GENOMIC DNA]</scope>
    <source>
        <strain evidence="4 5">GGS1</strain>
    </source>
</reference>
<dbReference type="InterPro" id="IPR012223">
    <property type="entry name" value="TEII"/>
</dbReference>
<feature type="domain" description="Thioesterase TesA-like" evidence="3">
    <location>
        <begin position="30"/>
        <end position="252"/>
    </location>
</feature>
<accession>A0ABT6M307</accession>
<comment type="caution">
    <text evidence="4">The sequence shown here is derived from an EMBL/GenBank/DDBJ whole genome shotgun (WGS) entry which is preliminary data.</text>
</comment>
<keyword evidence="2" id="KW-0378">Hydrolase</keyword>